<accession>A0A1X7JFD5</accession>
<keyword evidence="3" id="KW-1185">Reference proteome</keyword>
<dbReference type="EMBL" id="FXAZ01000001">
    <property type="protein sequence ID" value="SMG26454.1"/>
    <property type="molecule type" value="Genomic_DNA"/>
</dbReference>
<dbReference type="STRING" id="1852522.SAMN06295960_1512"/>
<keyword evidence="1" id="KW-0472">Membrane</keyword>
<sequence length="299" mass="34329">MLRTRFLHVLAVMIVMSMLIPATIFANEQSELASITQERTAAEQDSSKLSSMNPSASQEWALVDRTAEQMYRKIVEGDANGAFEILVQLEKALAAPHLFDEWKAEHIHVLTDSYVQLKKQFHAAKRDDDALEHAVARFRFATDTITHPDQPMWLQYADILRNDMDQMLQAVDSMQWKETSLKWLEHMDRILPAASLQRSANTIEMIQSVVALIQQSHQSKVSIEQVKRTLQDYEGMWMKELFGASKDLTTFSVNNEEPLPLRAIIWLTCIVTVTLAYVAYQKYRDDEEQIRSGPWNPSS</sequence>
<proteinExistence type="predicted"/>
<dbReference type="RefSeq" id="WP_176228867.1">
    <property type="nucleotide sequence ID" value="NZ_FXAZ01000001.1"/>
</dbReference>
<reference evidence="2 3" key="1">
    <citation type="submission" date="2017-04" db="EMBL/GenBank/DDBJ databases">
        <authorList>
            <person name="Afonso C.L."/>
            <person name="Miller P.J."/>
            <person name="Scott M.A."/>
            <person name="Spackman E."/>
            <person name="Goraichik I."/>
            <person name="Dimitrov K.M."/>
            <person name="Suarez D.L."/>
            <person name="Swayne D.E."/>
        </authorList>
    </citation>
    <scope>NUCLEOTIDE SEQUENCE [LARGE SCALE GENOMIC DNA]</scope>
    <source>
        <strain evidence="2 3">11</strain>
    </source>
</reference>
<gene>
    <name evidence="2" type="ORF">SAMN06295960_1512</name>
</gene>
<keyword evidence="1" id="KW-1133">Transmembrane helix</keyword>
<keyword evidence="1" id="KW-0812">Transmembrane</keyword>
<dbReference type="Proteomes" id="UP000193834">
    <property type="component" value="Unassembled WGS sequence"/>
</dbReference>
<name>A0A1X7JFD5_9BACL</name>
<feature type="transmembrane region" description="Helical" evidence="1">
    <location>
        <begin position="259"/>
        <end position="280"/>
    </location>
</feature>
<dbReference type="Pfam" id="PF09577">
    <property type="entry name" value="Spore_YpjB"/>
    <property type="match status" value="1"/>
</dbReference>
<organism evidence="2 3">
    <name type="scientific">Paenibacillus aquistagni</name>
    <dbReference type="NCBI Taxonomy" id="1852522"/>
    <lineage>
        <taxon>Bacteria</taxon>
        <taxon>Bacillati</taxon>
        <taxon>Bacillota</taxon>
        <taxon>Bacilli</taxon>
        <taxon>Bacillales</taxon>
        <taxon>Paenibacillaceae</taxon>
        <taxon>Paenibacillus</taxon>
    </lineage>
</organism>
<evidence type="ECO:0000313" key="2">
    <source>
        <dbReference type="EMBL" id="SMG26454.1"/>
    </source>
</evidence>
<protein>
    <submittedName>
        <fullName evidence="2">Sporulation protein YpjB</fullName>
    </submittedName>
</protein>
<dbReference type="AlphaFoldDB" id="A0A1X7JFD5"/>
<evidence type="ECO:0000313" key="3">
    <source>
        <dbReference type="Proteomes" id="UP000193834"/>
    </source>
</evidence>
<dbReference type="InterPro" id="IPR014231">
    <property type="entry name" value="Spore_YpjB"/>
</dbReference>
<evidence type="ECO:0000256" key="1">
    <source>
        <dbReference type="SAM" id="Phobius"/>
    </source>
</evidence>